<evidence type="ECO:0000313" key="1">
    <source>
        <dbReference type="EMBL" id="MEQ2272416.1"/>
    </source>
</evidence>
<proteinExistence type="predicted"/>
<protein>
    <submittedName>
        <fullName evidence="1">Uncharacterized protein</fullName>
    </submittedName>
</protein>
<evidence type="ECO:0000313" key="2">
    <source>
        <dbReference type="Proteomes" id="UP001444071"/>
    </source>
</evidence>
<reference evidence="1 2" key="1">
    <citation type="submission" date="2021-06" db="EMBL/GenBank/DDBJ databases">
        <authorList>
            <person name="Palmer J.M."/>
        </authorList>
    </citation>
    <scope>NUCLEOTIDE SEQUENCE [LARGE SCALE GENOMIC DNA]</scope>
    <source>
        <strain evidence="1 2">XR_2019</strain>
        <tissue evidence="1">Muscle</tissue>
    </source>
</reference>
<comment type="caution">
    <text evidence="1">The sequence shown here is derived from an EMBL/GenBank/DDBJ whole genome shotgun (WGS) entry which is preliminary data.</text>
</comment>
<name>A0ABV0WSN7_9TELE</name>
<gene>
    <name evidence="1" type="ORF">XENORESO_014288</name>
</gene>
<sequence length="89" mass="9896">MTEGLLFEGGTLGVMPLVLWCHNRKKPLDFQCGSKWHRPGSDEVFRCWSRVRGVCLTCTVAGAPALISLEDVGAQTLDIKFMMDTLCCF</sequence>
<keyword evidence="2" id="KW-1185">Reference proteome</keyword>
<dbReference type="Proteomes" id="UP001444071">
    <property type="component" value="Unassembled WGS sequence"/>
</dbReference>
<organism evidence="1 2">
    <name type="scientific">Xenotaenia resolanae</name>
    <dbReference type="NCBI Taxonomy" id="208358"/>
    <lineage>
        <taxon>Eukaryota</taxon>
        <taxon>Metazoa</taxon>
        <taxon>Chordata</taxon>
        <taxon>Craniata</taxon>
        <taxon>Vertebrata</taxon>
        <taxon>Euteleostomi</taxon>
        <taxon>Actinopterygii</taxon>
        <taxon>Neopterygii</taxon>
        <taxon>Teleostei</taxon>
        <taxon>Neoteleostei</taxon>
        <taxon>Acanthomorphata</taxon>
        <taxon>Ovalentaria</taxon>
        <taxon>Atherinomorphae</taxon>
        <taxon>Cyprinodontiformes</taxon>
        <taxon>Goodeidae</taxon>
        <taxon>Xenotaenia</taxon>
    </lineage>
</organism>
<accession>A0ABV0WSN7</accession>
<dbReference type="EMBL" id="JAHRIM010070064">
    <property type="protein sequence ID" value="MEQ2272416.1"/>
    <property type="molecule type" value="Genomic_DNA"/>
</dbReference>